<keyword evidence="2" id="KW-0812">Transmembrane</keyword>
<feature type="transmembrane region" description="Helical" evidence="2">
    <location>
        <begin position="105"/>
        <end position="125"/>
    </location>
</feature>
<evidence type="ECO:0000256" key="1">
    <source>
        <dbReference type="SAM" id="MobiDB-lite"/>
    </source>
</evidence>
<sequence length="171" mass="18426">MKDRMRDAHESRTRGVGSPETTARESRSPVAPSPHGYSAMRTGPGRLLAAVYGFFALAAGMRSAVQIPREFDTAPVALTLSGVAALVYVLATVCLVVSNRVTHHVAVASCVFELLGVLVVGFLSLTHPEMFRVDSVWSLFGIGYGFVPLVLPVLGLWWLRHVSRVTAAEAH</sequence>
<keyword evidence="4" id="KW-1185">Reference proteome</keyword>
<protein>
    <recommendedName>
        <fullName evidence="5">Integral membrane protein</fullName>
    </recommendedName>
</protein>
<evidence type="ECO:0000313" key="3">
    <source>
        <dbReference type="EMBL" id="GAA2012223.1"/>
    </source>
</evidence>
<evidence type="ECO:0000256" key="2">
    <source>
        <dbReference type="SAM" id="Phobius"/>
    </source>
</evidence>
<reference evidence="3 4" key="1">
    <citation type="journal article" date="2019" name="Int. J. Syst. Evol. Microbiol.">
        <title>The Global Catalogue of Microorganisms (GCM) 10K type strain sequencing project: providing services to taxonomists for standard genome sequencing and annotation.</title>
        <authorList>
            <consortium name="The Broad Institute Genomics Platform"/>
            <consortium name="The Broad Institute Genome Sequencing Center for Infectious Disease"/>
            <person name="Wu L."/>
            <person name="Ma J."/>
        </authorList>
    </citation>
    <scope>NUCLEOTIDE SEQUENCE [LARGE SCALE GENOMIC DNA]</scope>
    <source>
        <strain evidence="3 4">JCM 14546</strain>
    </source>
</reference>
<proteinExistence type="predicted"/>
<dbReference type="Proteomes" id="UP001500755">
    <property type="component" value="Unassembled WGS sequence"/>
</dbReference>
<keyword evidence="2" id="KW-1133">Transmembrane helix</keyword>
<feature type="compositionally biased region" description="Basic and acidic residues" evidence="1">
    <location>
        <begin position="1"/>
        <end position="13"/>
    </location>
</feature>
<gene>
    <name evidence="3" type="ORF">GCM10009755_24590</name>
</gene>
<dbReference type="EMBL" id="BAAANO010000025">
    <property type="protein sequence ID" value="GAA2012223.1"/>
    <property type="molecule type" value="Genomic_DNA"/>
</dbReference>
<comment type="caution">
    <text evidence="3">The sequence shown here is derived from an EMBL/GenBank/DDBJ whole genome shotgun (WGS) entry which is preliminary data.</text>
</comment>
<organism evidence="3 4">
    <name type="scientific">Brevibacterium samyangense</name>
    <dbReference type="NCBI Taxonomy" id="366888"/>
    <lineage>
        <taxon>Bacteria</taxon>
        <taxon>Bacillati</taxon>
        <taxon>Actinomycetota</taxon>
        <taxon>Actinomycetes</taxon>
        <taxon>Micrococcales</taxon>
        <taxon>Brevibacteriaceae</taxon>
        <taxon>Brevibacterium</taxon>
    </lineage>
</organism>
<feature type="transmembrane region" description="Helical" evidence="2">
    <location>
        <begin position="77"/>
        <end position="98"/>
    </location>
</feature>
<feature type="region of interest" description="Disordered" evidence="1">
    <location>
        <begin position="1"/>
        <end position="37"/>
    </location>
</feature>
<feature type="transmembrane region" description="Helical" evidence="2">
    <location>
        <begin position="47"/>
        <end position="65"/>
    </location>
</feature>
<evidence type="ECO:0000313" key="4">
    <source>
        <dbReference type="Proteomes" id="UP001500755"/>
    </source>
</evidence>
<feature type="transmembrane region" description="Helical" evidence="2">
    <location>
        <begin position="137"/>
        <end position="159"/>
    </location>
</feature>
<keyword evidence="2" id="KW-0472">Membrane</keyword>
<name>A0ABN2TKX4_9MICO</name>
<accession>A0ABN2TKX4</accession>
<evidence type="ECO:0008006" key="5">
    <source>
        <dbReference type="Google" id="ProtNLM"/>
    </source>
</evidence>